<keyword evidence="5" id="KW-1185">Reference proteome</keyword>
<dbReference type="SUPFAM" id="SSF47473">
    <property type="entry name" value="EF-hand"/>
    <property type="match status" value="1"/>
</dbReference>
<keyword evidence="1" id="KW-0106">Calcium</keyword>
<feature type="transmembrane region" description="Helical" evidence="3">
    <location>
        <begin position="32"/>
        <end position="51"/>
    </location>
</feature>
<dbReference type="Gene3D" id="1.10.238.10">
    <property type="entry name" value="EF-hand"/>
    <property type="match status" value="1"/>
</dbReference>
<name>A0AAE0BD35_9CHLO</name>
<comment type="caution">
    <text evidence="4">The sequence shown here is derived from an EMBL/GenBank/DDBJ whole genome shotgun (WGS) entry which is preliminary data.</text>
</comment>
<dbReference type="Proteomes" id="UP001190700">
    <property type="component" value="Unassembled WGS sequence"/>
</dbReference>
<organism evidence="4 5">
    <name type="scientific">Cymbomonas tetramitiformis</name>
    <dbReference type="NCBI Taxonomy" id="36881"/>
    <lineage>
        <taxon>Eukaryota</taxon>
        <taxon>Viridiplantae</taxon>
        <taxon>Chlorophyta</taxon>
        <taxon>Pyramimonadophyceae</taxon>
        <taxon>Pyramimonadales</taxon>
        <taxon>Pyramimonadaceae</taxon>
        <taxon>Cymbomonas</taxon>
    </lineage>
</organism>
<keyword evidence="3" id="KW-0812">Transmembrane</keyword>
<evidence type="ECO:0000313" key="4">
    <source>
        <dbReference type="EMBL" id="KAK3233763.1"/>
    </source>
</evidence>
<feature type="region of interest" description="Disordered" evidence="2">
    <location>
        <begin position="545"/>
        <end position="582"/>
    </location>
</feature>
<evidence type="ECO:0000256" key="2">
    <source>
        <dbReference type="SAM" id="MobiDB-lite"/>
    </source>
</evidence>
<keyword evidence="3" id="KW-0472">Membrane</keyword>
<keyword evidence="3" id="KW-1133">Transmembrane helix</keyword>
<evidence type="ECO:0000313" key="5">
    <source>
        <dbReference type="Proteomes" id="UP001190700"/>
    </source>
</evidence>
<protein>
    <recommendedName>
        <fullName evidence="6">EF-hand domain-containing protein</fullName>
    </recommendedName>
</protein>
<evidence type="ECO:0000256" key="1">
    <source>
        <dbReference type="ARBA" id="ARBA00022837"/>
    </source>
</evidence>
<dbReference type="PROSITE" id="PS00018">
    <property type="entry name" value="EF_HAND_1"/>
    <property type="match status" value="1"/>
</dbReference>
<accession>A0AAE0BD35</accession>
<reference evidence="4 5" key="1">
    <citation type="journal article" date="2015" name="Genome Biol. Evol.">
        <title>Comparative Genomics of a Bacterivorous Green Alga Reveals Evolutionary Causalities and Consequences of Phago-Mixotrophic Mode of Nutrition.</title>
        <authorList>
            <person name="Burns J.A."/>
            <person name="Paasch A."/>
            <person name="Narechania A."/>
            <person name="Kim E."/>
        </authorList>
    </citation>
    <scope>NUCLEOTIDE SEQUENCE [LARGE SCALE GENOMIC DNA]</scope>
    <source>
        <strain evidence="4 5">PLY_AMNH</strain>
    </source>
</reference>
<sequence>MKLSTYILKTLEAKAGFSTQRSVTIIDPPLAVVYYVLCSLATIYVCITIFGDKTFLEQEDPIGLVTPYMYSQHTSDTGVVTDFSTAKDDFYDELLAAGGLAPGYETYKFCNNPEYDYKETEDYTYFNIGCLPLSFHEAFKKLSMGELFVKTMLDYSRVGSIFTRRREDCTEAAMRAAAMYDSEYCLEESVVSYEAGVCSCTSRQANFLYGIENLTLVVEHQFEGGGEDGKDPKTVLKRKGSSESLATYEKGEKVEIPLHHLLELAGVSLDSRQTDKAFAGYNQNGEDTFAHVRLTGLTLKLNFIYQNWKKGLEEGDVEGVLEIEGVRNWVSAGNDPKYDSLVSGLEGRQLMVNHFAYGISIQFQISGTIYHFEYHALIRVLTEGVVMLNIAGVLTTFLATNLPMRNETKMYKQAIKLKFLPRRTMARFALNAIHHLDVFRQQDHDKSNFISRLEIHKLIKDSMFGELLEDNELKVLTEFIVMESDTHVDKVRRIGDGRVTAQEWCNILSEEGTDLHMLLEYLKKDLDEGEKQLYINRFNGVTSAKERKHRDNANTENDFLKPLPSQSFAAEEEQVEPPGALP</sequence>
<dbReference type="AlphaFoldDB" id="A0AAE0BD35"/>
<evidence type="ECO:0000256" key="3">
    <source>
        <dbReference type="SAM" id="Phobius"/>
    </source>
</evidence>
<dbReference type="InterPro" id="IPR018247">
    <property type="entry name" value="EF_Hand_1_Ca_BS"/>
</dbReference>
<gene>
    <name evidence="4" type="ORF">CYMTET_55961</name>
</gene>
<dbReference type="InterPro" id="IPR011992">
    <property type="entry name" value="EF-hand-dom_pair"/>
</dbReference>
<evidence type="ECO:0008006" key="6">
    <source>
        <dbReference type="Google" id="ProtNLM"/>
    </source>
</evidence>
<proteinExistence type="predicted"/>
<dbReference type="EMBL" id="LGRX02035637">
    <property type="protein sequence ID" value="KAK3233763.1"/>
    <property type="molecule type" value="Genomic_DNA"/>
</dbReference>